<keyword evidence="5" id="KW-1185">Reference proteome</keyword>
<feature type="signal peptide" evidence="1">
    <location>
        <begin position="1"/>
        <end position="24"/>
    </location>
</feature>
<name>A0ABR0QGX0_GOSAR</name>
<dbReference type="Proteomes" id="UP001358586">
    <property type="component" value="Chromosome 3"/>
</dbReference>
<dbReference type="Pfam" id="PF00078">
    <property type="entry name" value="RVT_1"/>
    <property type="match status" value="1"/>
</dbReference>
<sequence>MNSIFKPLLMKFVLVFFDDILVYSRSWFEHQQHLRVVLLILREQQLYAKKSKCCFGTSQIEYLGHVLQKGTISMDRTKVECISFWPLPQSVKELRSFLGLSGYYRRFIRNYGLLARPLTELLTKNAWQWSAQAIEAFQALKAALCTAPVLALPNFQLEFMVDTDASAFGIGAVLQQQGRLVAFFS</sequence>
<dbReference type="SUPFAM" id="SSF56672">
    <property type="entry name" value="DNA/RNA polymerases"/>
    <property type="match status" value="1"/>
</dbReference>
<comment type="caution">
    <text evidence="4">The sequence shown here is derived from an EMBL/GenBank/DDBJ whole genome shotgun (WGS) entry which is preliminary data.</text>
</comment>
<dbReference type="PANTHER" id="PTHR33064">
    <property type="entry name" value="POL PROTEIN"/>
    <property type="match status" value="1"/>
</dbReference>
<protein>
    <recommendedName>
        <fullName evidence="6">Retrovirus-related Pol polyprotein from transposon 17.6</fullName>
    </recommendedName>
</protein>
<dbReference type="InterPro" id="IPR043128">
    <property type="entry name" value="Rev_trsase/Diguanyl_cyclase"/>
</dbReference>
<dbReference type="InterPro" id="IPR000477">
    <property type="entry name" value="RT_dom"/>
</dbReference>
<dbReference type="CDD" id="cd01647">
    <property type="entry name" value="RT_LTR"/>
    <property type="match status" value="1"/>
</dbReference>
<dbReference type="InterPro" id="IPR051320">
    <property type="entry name" value="Viral_Replic_Matur_Polypro"/>
</dbReference>
<dbReference type="InterPro" id="IPR043502">
    <property type="entry name" value="DNA/RNA_pol_sf"/>
</dbReference>
<evidence type="ECO:0000256" key="1">
    <source>
        <dbReference type="SAM" id="SignalP"/>
    </source>
</evidence>
<reference evidence="4 5" key="1">
    <citation type="submission" date="2023-03" db="EMBL/GenBank/DDBJ databases">
        <title>WGS of Gossypium arboreum.</title>
        <authorList>
            <person name="Yu D."/>
        </authorList>
    </citation>
    <scope>NUCLEOTIDE SEQUENCE [LARGE SCALE GENOMIC DNA]</scope>
    <source>
        <tissue evidence="4">Leaf</tissue>
    </source>
</reference>
<evidence type="ECO:0008006" key="6">
    <source>
        <dbReference type="Google" id="ProtNLM"/>
    </source>
</evidence>
<dbReference type="Pfam" id="PF17919">
    <property type="entry name" value="RT_RNaseH_2"/>
    <property type="match status" value="1"/>
</dbReference>
<dbReference type="EMBL" id="JARKNE010000003">
    <property type="protein sequence ID" value="KAK5838445.1"/>
    <property type="molecule type" value="Genomic_DNA"/>
</dbReference>
<feature type="domain" description="Reverse transcriptase/retrotransposon-derived protein RNase H-like" evidence="3">
    <location>
        <begin position="129"/>
        <end position="185"/>
    </location>
</feature>
<feature type="domain" description="Reverse transcriptase" evidence="2">
    <location>
        <begin position="1"/>
        <end position="66"/>
    </location>
</feature>
<dbReference type="PANTHER" id="PTHR33064:SF37">
    <property type="entry name" value="RIBONUCLEASE H"/>
    <property type="match status" value="1"/>
</dbReference>
<proteinExistence type="predicted"/>
<organism evidence="4 5">
    <name type="scientific">Gossypium arboreum</name>
    <name type="common">Tree cotton</name>
    <name type="synonym">Gossypium nanking</name>
    <dbReference type="NCBI Taxonomy" id="29729"/>
    <lineage>
        <taxon>Eukaryota</taxon>
        <taxon>Viridiplantae</taxon>
        <taxon>Streptophyta</taxon>
        <taxon>Embryophyta</taxon>
        <taxon>Tracheophyta</taxon>
        <taxon>Spermatophyta</taxon>
        <taxon>Magnoliopsida</taxon>
        <taxon>eudicotyledons</taxon>
        <taxon>Gunneridae</taxon>
        <taxon>Pentapetalae</taxon>
        <taxon>rosids</taxon>
        <taxon>malvids</taxon>
        <taxon>Malvales</taxon>
        <taxon>Malvaceae</taxon>
        <taxon>Malvoideae</taxon>
        <taxon>Gossypium</taxon>
    </lineage>
</organism>
<gene>
    <name evidence="4" type="ORF">PVK06_007175</name>
</gene>
<accession>A0ABR0QGX0</accession>
<evidence type="ECO:0000259" key="3">
    <source>
        <dbReference type="Pfam" id="PF17919"/>
    </source>
</evidence>
<feature type="chain" id="PRO_5046148413" description="Retrovirus-related Pol polyprotein from transposon 17.6" evidence="1">
    <location>
        <begin position="25"/>
        <end position="185"/>
    </location>
</feature>
<dbReference type="InterPro" id="IPR041577">
    <property type="entry name" value="RT_RNaseH_2"/>
</dbReference>
<evidence type="ECO:0000313" key="4">
    <source>
        <dbReference type="EMBL" id="KAK5838445.1"/>
    </source>
</evidence>
<keyword evidence="1" id="KW-0732">Signal</keyword>
<dbReference type="Gene3D" id="3.30.70.270">
    <property type="match status" value="2"/>
</dbReference>
<evidence type="ECO:0000313" key="5">
    <source>
        <dbReference type="Proteomes" id="UP001358586"/>
    </source>
</evidence>
<evidence type="ECO:0000259" key="2">
    <source>
        <dbReference type="Pfam" id="PF00078"/>
    </source>
</evidence>